<dbReference type="AlphaFoldDB" id="A0A9N8KYH5"/>
<name>A0A9N8KYH5_CHRIL</name>
<dbReference type="GO" id="GO:0035167">
    <property type="term" value="P:larval lymph gland hemopoiesis"/>
    <property type="evidence" value="ECO:0007669"/>
    <property type="project" value="UniProtKB-ARBA"/>
</dbReference>
<dbReference type="SUPFAM" id="SSF54695">
    <property type="entry name" value="POZ domain"/>
    <property type="match status" value="1"/>
</dbReference>
<feature type="domain" description="BTB" evidence="10">
    <location>
        <begin position="31"/>
        <end position="96"/>
    </location>
</feature>
<feature type="region of interest" description="Disordered" evidence="9">
    <location>
        <begin position="119"/>
        <end position="184"/>
    </location>
</feature>
<evidence type="ECO:0000313" key="12">
    <source>
        <dbReference type="Proteomes" id="UP001154114"/>
    </source>
</evidence>
<gene>
    <name evidence="11" type="ORF">CINC_LOCUS10646</name>
</gene>
<dbReference type="PROSITE" id="PS00028">
    <property type="entry name" value="ZINC_FINGER_C2H2_1"/>
    <property type="match status" value="1"/>
</dbReference>
<organism evidence="11 12">
    <name type="scientific">Chrysodeixis includens</name>
    <name type="common">Soybean looper</name>
    <name type="synonym">Pseudoplusia includens</name>
    <dbReference type="NCBI Taxonomy" id="689277"/>
    <lineage>
        <taxon>Eukaryota</taxon>
        <taxon>Metazoa</taxon>
        <taxon>Ecdysozoa</taxon>
        <taxon>Arthropoda</taxon>
        <taxon>Hexapoda</taxon>
        <taxon>Insecta</taxon>
        <taxon>Pterygota</taxon>
        <taxon>Neoptera</taxon>
        <taxon>Endopterygota</taxon>
        <taxon>Lepidoptera</taxon>
        <taxon>Glossata</taxon>
        <taxon>Ditrysia</taxon>
        <taxon>Noctuoidea</taxon>
        <taxon>Noctuidae</taxon>
        <taxon>Plusiinae</taxon>
        <taxon>Chrysodeixis</taxon>
    </lineage>
</organism>
<evidence type="ECO:0000256" key="2">
    <source>
        <dbReference type="ARBA" id="ARBA00022473"/>
    </source>
</evidence>
<protein>
    <recommendedName>
        <fullName evidence="10">BTB domain-containing protein</fullName>
    </recommendedName>
</protein>
<comment type="subcellular location">
    <subcellularLocation>
        <location evidence="1">Nucleus</location>
    </subcellularLocation>
</comment>
<dbReference type="GO" id="GO:0005634">
    <property type="term" value="C:nucleus"/>
    <property type="evidence" value="ECO:0007669"/>
    <property type="project" value="UniProtKB-SubCell"/>
</dbReference>
<keyword evidence="2" id="KW-0217">Developmental protein</keyword>
<keyword evidence="3" id="KW-0221">Differentiation</keyword>
<dbReference type="InterPro" id="IPR000210">
    <property type="entry name" value="BTB/POZ_dom"/>
</dbReference>
<dbReference type="GO" id="GO:0045476">
    <property type="term" value="P:nurse cell apoptotic process"/>
    <property type="evidence" value="ECO:0007669"/>
    <property type="project" value="UniProtKB-ARBA"/>
</dbReference>
<evidence type="ECO:0000256" key="6">
    <source>
        <dbReference type="ARBA" id="ARBA00023163"/>
    </source>
</evidence>
<dbReference type="GO" id="GO:0006357">
    <property type="term" value="P:regulation of transcription by RNA polymerase II"/>
    <property type="evidence" value="ECO:0007669"/>
    <property type="project" value="TreeGrafter"/>
</dbReference>
<keyword evidence="4" id="KW-0524">Neurogenesis</keyword>
<comment type="function">
    <text evidence="8">Putative transcription factor required for axon growth and guidance in the central and peripheral nervous systems. Repels CNS axons away from the midline by promoting the expression of the midline repellent sli and its receptor robo.</text>
</comment>
<evidence type="ECO:0000256" key="5">
    <source>
        <dbReference type="ARBA" id="ARBA00023015"/>
    </source>
</evidence>
<dbReference type="GO" id="GO:0016199">
    <property type="term" value="P:axon midline choice point recognition"/>
    <property type="evidence" value="ECO:0007669"/>
    <property type="project" value="UniProtKB-ARBA"/>
</dbReference>
<dbReference type="InterPro" id="IPR013087">
    <property type="entry name" value="Znf_C2H2_type"/>
</dbReference>
<keyword evidence="6" id="KW-0804">Transcription</keyword>
<evidence type="ECO:0000256" key="7">
    <source>
        <dbReference type="ARBA" id="ARBA00023242"/>
    </source>
</evidence>
<evidence type="ECO:0000256" key="9">
    <source>
        <dbReference type="SAM" id="MobiDB-lite"/>
    </source>
</evidence>
<dbReference type="SMART" id="SM00355">
    <property type="entry name" value="ZnF_C2H2"/>
    <property type="match status" value="2"/>
</dbReference>
<proteinExistence type="predicted"/>
<reference evidence="11" key="1">
    <citation type="submission" date="2021-12" db="EMBL/GenBank/DDBJ databases">
        <authorList>
            <person name="King R."/>
        </authorList>
    </citation>
    <scope>NUCLEOTIDE SEQUENCE</scope>
</reference>
<sequence length="444" mass="49277">MANQEISLKWNGYQSNILFNVKELFKDEGLSDVTLVSEGHSFKAHKVILSANSSVFRTIFQQNPHKDPIIVLHDISTASLRTLLTFMYNGEVNVTEEFLPVLLKTAETLRICGLSTSSEVSRDDDKTTSSTVPKKRKKSEQDDGNVKCKKCATQGKHDAAQNSVVPKIEPVESPVTDCSGDNTNDTDIAILEDTADKKLNKSQAKRRKKVDHDNNNKCKKCIPSGDSDSGNKISTDKQSSIILKIEPIESPLTDYSGDNTNDTDIALLEDTTDKKHSQADCPNKKTYITSDRIDKTEVSSTQPCLNEKLNGGDTSDEIIEIDKEVETVLQSGTRIESLSIKTENLNLVSSDAQNCKDPSFPCPFCPRVYNSWGYRRRHVKSRHVTNRLSCKWCVSVLPSTGAWYTHATRAHGIPHEEARNSLVVMVEAHAVLTLNEPGVTQLLV</sequence>
<evidence type="ECO:0000256" key="3">
    <source>
        <dbReference type="ARBA" id="ARBA00022782"/>
    </source>
</evidence>
<dbReference type="Proteomes" id="UP001154114">
    <property type="component" value="Chromosome 4"/>
</dbReference>
<dbReference type="InterPro" id="IPR051095">
    <property type="entry name" value="Dros_DevTransReg"/>
</dbReference>
<dbReference type="PANTHER" id="PTHR23110">
    <property type="entry name" value="BTB DOMAIN TRANSCRIPTION FACTOR"/>
    <property type="match status" value="1"/>
</dbReference>
<evidence type="ECO:0000313" key="11">
    <source>
        <dbReference type="EMBL" id="CAD0196354.1"/>
    </source>
</evidence>
<dbReference type="Gene3D" id="3.30.710.10">
    <property type="entry name" value="Potassium Channel Kv1.1, Chain A"/>
    <property type="match status" value="1"/>
</dbReference>
<keyword evidence="7" id="KW-0539">Nucleus</keyword>
<feature type="region of interest" description="Disordered" evidence="9">
    <location>
        <begin position="199"/>
        <end position="234"/>
    </location>
</feature>
<evidence type="ECO:0000259" key="10">
    <source>
        <dbReference type="PROSITE" id="PS50097"/>
    </source>
</evidence>
<keyword evidence="12" id="KW-1185">Reference proteome</keyword>
<dbReference type="InterPro" id="IPR011333">
    <property type="entry name" value="SKP1/BTB/POZ_sf"/>
</dbReference>
<dbReference type="PANTHER" id="PTHR23110:SF111">
    <property type="entry name" value="LONGITUDINALS LACKING PROTEIN, ISOFORMS F_I_K_T"/>
    <property type="match status" value="1"/>
</dbReference>
<dbReference type="SMART" id="SM00225">
    <property type="entry name" value="BTB"/>
    <property type="match status" value="1"/>
</dbReference>
<evidence type="ECO:0000256" key="4">
    <source>
        <dbReference type="ARBA" id="ARBA00022902"/>
    </source>
</evidence>
<dbReference type="PROSITE" id="PS50097">
    <property type="entry name" value="BTB"/>
    <property type="match status" value="1"/>
</dbReference>
<dbReference type="Pfam" id="PF00651">
    <property type="entry name" value="BTB"/>
    <property type="match status" value="1"/>
</dbReference>
<evidence type="ECO:0000256" key="1">
    <source>
        <dbReference type="ARBA" id="ARBA00004123"/>
    </source>
</evidence>
<evidence type="ECO:0000256" key="8">
    <source>
        <dbReference type="ARBA" id="ARBA00037382"/>
    </source>
</evidence>
<keyword evidence="5" id="KW-0805">Transcription regulation</keyword>
<dbReference type="GO" id="GO:0045467">
    <property type="term" value="P:R7 cell development"/>
    <property type="evidence" value="ECO:0007669"/>
    <property type="project" value="UniProtKB-ARBA"/>
</dbReference>
<dbReference type="CDD" id="cd18315">
    <property type="entry name" value="BTB_POZ_BAB-like"/>
    <property type="match status" value="1"/>
</dbReference>
<dbReference type="GO" id="GO:0007464">
    <property type="term" value="P:R3/R4 cell fate commitment"/>
    <property type="evidence" value="ECO:0007669"/>
    <property type="project" value="UniProtKB-ARBA"/>
</dbReference>
<dbReference type="GO" id="GO:0007526">
    <property type="term" value="P:larval somatic muscle development"/>
    <property type="evidence" value="ECO:0007669"/>
    <property type="project" value="UniProtKB-ARBA"/>
</dbReference>
<dbReference type="GO" id="GO:0048813">
    <property type="term" value="P:dendrite morphogenesis"/>
    <property type="evidence" value="ECO:0007669"/>
    <property type="project" value="UniProtKB-ARBA"/>
</dbReference>
<dbReference type="EMBL" id="LR824007">
    <property type="protein sequence ID" value="CAD0196354.1"/>
    <property type="molecule type" value="Genomic_DNA"/>
</dbReference>
<accession>A0A9N8KYH5</accession>
<dbReference type="OrthoDB" id="624345at2759"/>
<dbReference type="GO" id="GO:0008406">
    <property type="term" value="P:gonad development"/>
    <property type="evidence" value="ECO:0007669"/>
    <property type="project" value="UniProtKB-ARBA"/>
</dbReference>
<dbReference type="Gene3D" id="3.30.160.60">
    <property type="entry name" value="Classic Zinc Finger"/>
    <property type="match status" value="1"/>
</dbReference>